<keyword evidence="3" id="KW-0812">Transmembrane</keyword>
<dbReference type="InterPro" id="IPR009293">
    <property type="entry name" value="UPF0478"/>
</dbReference>
<dbReference type="AlphaFoldDB" id="A0A927CG84"/>
<feature type="transmembrane region" description="Helical" evidence="3">
    <location>
        <begin position="6"/>
        <end position="26"/>
    </location>
</feature>
<name>A0A927CG84_9BACL</name>
<evidence type="ECO:0000256" key="3">
    <source>
        <dbReference type="SAM" id="Phobius"/>
    </source>
</evidence>
<evidence type="ECO:0000313" key="5">
    <source>
        <dbReference type="Proteomes" id="UP000632125"/>
    </source>
</evidence>
<organism evidence="4 5">
    <name type="scientific">Paenibacillus arenilitoris</name>
    <dbReference type="NCBI Taxonomy" id="2772299"/>
    <lineage>
        <taxon>Bacteria</taxon>
        <taxon>Bacillati</taxon>
        <taxon>Bacillota</taxon>
        <taxon>Bacilli</taxon>
        <taxon>Bacillales</taxon>
        <taxon>Paenibacillaceae</taxon>
        <taxon>Paenibacillus</taxon>
    </lineage>
</organism>
<keyword evidence="1" id="KW-0175">Coiled coil</keyword>
<dbReference type="RefSeq" id="WP_190858122.1">
    <property type="nucleotide sequence ID" value="NZ_JACXIY010000002.1"/>
</dbReference>
<feature type="region of interest" description="Disordered" evidence="2">
    <location>
        <begin position="140"/>
        <end position="180"/>
    </location>
</feature>
<reference evidence="4" key="1">
    <citation type="submission" date="2020-09" db="EMBL/GenBank/DDBJ databases">
        <title>A novel bacterium of genus Paenibacillus, isolated from South China Sea.</title>
        <authorList>
            <person name="Huang H."/>
            <person name="Mo K."/>
            <person name="Hu Y."/>
        </authorList>
    </citation>
    <scope>NUCLEOTIDE SEQUENCE</scope>
    <source>
        <strain evidence="4">IB182493</strain>
    </source>
</reference>
<feature type="coiled-coil region" evidence="1">
    <location>
        <begin position="26"/>
        <end position="53"/>
    </location>
</feature>
<feature type="compositionally biased region" description="Basic and acidic residues" evidence="2">
    <location>
        <begin position="151"/>
        <end position="173"/>
    </location>
</feature>
<accession>A0A927CG84</accession>
<keyword evidence="5" id="KW-1185">Reference proteome</keyword>
<comment type="caution">
    <text evidence="4">The sequence shown here is derived from an EMBL/GenBank/DDBJ whole genome shotgun (WGS) entry which is preliminary data.</text>
</comment>
<evidence type="ECO:0000256" key="2">
    <source>
        <dbReference type="SAM" id="MobiDB-lite"/>
    </source>
</evidence>
<proteinExistence type="predicted"/>
<keyword evidence="3" id="KW-1133">Transmembrane helix</keyword>
<dbReference type="EMBL" id="JACXIY010000002">
    <property type="protein sequence ID" value="MBD2867524.1"/>
    <property type="molecule type" value="Genomic_DNA"/>
</dbReference>
<keyword evidence="3" id="KW-0472">Membrane</keyword>
<gene>
    <name evidence="4" type="ORF">IDH41_02970</name>
</gene>
<protein>
    <submittedName>
        <fullName evidence="4">DUF948 domain-containing protein</fullName>
    </submittedName>
</protein>
<evidence type="ECO:0000256" key="1">
    <source>
        <dbReference type="SAM" id="Coils"/>
    </source>
</evidence>
<sequence length="180" mass="19015">MEVIAWSAAVAAGAFVLLAIGMLIALRSALGRLARAQASAEAMQRDVHKLAQELSGLAAPAEATIREAHKHLQSAGRLFEAAGQVGAAIAHTTSAVERVSSVLSESAERHANRAATKRQVEEALEWAELGMAAWQLWQTSRKAAAPAGTVHDPKPERKPESSGRDEGHAKNEGSDDNVNT</sequence>
<evidence type="ECO:0000313" key="4">
    <source>
        <dbReference type="EMBL" id="MBD2867524.1"/>
    </source>
</evidence>
<dbReference type="Proteomes" id="UP000632125">
    <property type="component" value="Unassembled WGS sequence"/>
</dbReference>
<dbReference type="Pfam" id="PF06103">
    <property type="entry name" value="DUF948"/>
    <property type="match status" value="1"/>
</dbReference>